<dbReference type="RefSeq" id="WP_345826670.1">
    <property type="nucleotide sequence ID" value="NZ_JBDIML010000011.1"/>
</dbReference>
<dbReference type="InterPro" id="IPR003494">
    <property type="entry name" value="SHS2_FtsA"/>
</dbReference>
<dbReference type="SMART" id="SM00842">
    <property type="entry name" value="FtsA"/>
    <property type="match status" value="1"/>
</dbReference>
<dbReference type="Proteomes" id="UP001444625">
    <property type="component" value="Unassembled WGS sequence"/>
</dbReference>
<dbReference type="SUPFAM" id="SSF53067">
    <property type="entry name" value="Actin-like ATPase domain"/>
    <property type="match status" value="2"/>
</dbReference>
<protein>
    <submittedName>
        <fullName evidence="2">Cell division protein FtsA</fullName>
    </submittedName>
</protein>
<dbReference type="InterPro" id="IPR005883">
    <property type="entry name" value="PilM"/>
</dbReference>
<dbReference type="InterPro" id="IPR050696">
    <property type="entry name" value="FtsA/MreB"/>
</dbReference>
<keyword evidence="2" id="KW-0132">Cell division</keyword>
<organism evidence="2 3">
    <name type="scientific">Ornithinibacillus xuwenensis</name>
    <dbReference type="NCBI Taxonomy" id="3144668"/>
    <lineage>
        <taxon>Bacteria</taxon>
        <taxon>Bacillati</taxon>
        <taxon>Bacillota</taxon>
        <taxon>Bacilli</taxon>
        <taxon>Bacillales</taxon>
        <taxon>Bacillaceae</taxon>
        <taxon>Ornithinibacillus</taxon>
    </lineage>
</organism>
<reference evidence="2 3" key="1">
    <citation type="submission" date="2024-05" db="EMBL/GenBank/DDBJ databases">
        <authorList>
            <person name="Haq I."/>
            <person name="Ullah Z."/>
            <person name="Ahmad R."/>
            <person name="Li M."/>
            <person name="Tong Y."/>
        </authorList>
    </citation>
    <scope>NUCLEOTIDE SEQUENCE [LARGE SCALE GENOMIC DNA]</scope>
    <source>
        <strain evidence="2 3">16A2E</strain>
    </source>
</reference>
<evidence type="ECO:0000313" key="2">
    <source>
        <dbReference type="EMBL" id="MEN2769175.1"/>
    </source>
</evidence>
<evidence type="ECO:0000259" key="1">
    <source>
        <dbReference type="SMART" id="SM00842"/>
    </source>
</evidence>
<comment type="caution">
    <text evidence="2">The sequence shown here is derived from an EMBL/GenBank/DDBJ whole genome shotgun (WGS) entry which is preliminary data.</text>
</comment>
<gene>
    <name evidence="2" type="ORF">ABC228_18530</name>
</gene>
<dbReference type="Gene3D" id="3.30.420.40">
    <property type="match status" value="2"/>
</dbReference>
<proteinExistence type="predicted"/>
<dbReference type="CDD" id="cd24004">
    <property type="entry name" value="ASKHA_NBD_PilM-like"/>
    <property type="match status" value="1"/>
</dbReference>
<dbReference type="PANTHER" id="PTHR32432:SF3">
    <property type="entry name" value="ETHANOLAMINE UTILIZATION PROTEIN EUTJ"/>
    <property type="match status" value="1"/>
</dbReference>
<dbReference type="EMBL" id="JBDIML010000011">
    <property type="protein sequence ID" value="MEN2769175.1"/>
    <property type="molecule type" value="Genomic_DNA"/>
</dbReference>
<dbReference type="Pfam" id="PF11104">
    <property type="entry name" value="PilM_2"/>
    <property type="match status" value="1"/>
</dbReference>
<dbReference type="PANTHER" id="PTHR32432">
    <property type="entry name" value="CELL DIVISION PROTEIN FTSA-RELATED"/>
    <property type="match status" value="1"/>
</dbReference>
<keyword evidence="2" id="KW-0131">Cell cycle</keyword>
<accession>A0ABU9XLN0</accession>
<sequence length="712" mass="78538">MKNDHIFALDIGTRSVTGVILEKSESSSYTLIDHCVKEHQVRSMLDGQIHNVVEVAEVIKYVKEQLEKSNGPLHKVCVAAAGRSLKTITSSATLELDQKPITELETIKHLELSAVHAAQVKIASIESDRDYSNYYCVGYSVLEYKIDQERIGSLIDQSGQSASVEIIATFLPKVVVESLLSALNRADLEMEALTLEPIAAIQVLIPESMRRLNVALVDIGAGTSDIAITDNGTVAAYGMVPIAGDEITEAVSDKYLLDFPMAEETKRLIVNEGEATVSDILGFESTITYGNLVLEIEDSIDKLASSIAEEILQLNGASPKAVMLVGGGSQTPEFTTKLANKLQLPANRVAIRGIDAIQSLEKTDNLPTGPDFVTPIGIAIAAKQNPIHYISITVNENVIRMFEMKELTIGDSLVQAGIEVNKLYGKPGMASIITFNGKQITMPGEFGNPPSILLNEQPATVDNIVHNGDKIVIQKGEDGHQPKIKLHEILGDIPATKIRFNDQPYELKTTYYVNNKVKSVDYIIQDRDNIVLETPKTVRDFLAAVSPEQAPSDKAFVVYVNNRKVTLDLAETQYVVNGKNASLDYKLRENDNLKIVPKQVPTVSILLAQLQKEFYHQIKVSFNGKAVTMKQPKVMIRKGDIELDEDSVLALNDHISIQDKAIEDFIFQDVFRYVDIDLKNANGKFTMMKNDQPTTFFETVQAGDNLSIVWHE</sequence>
<dbReference type="GO" id="GO:0051301">
    <property type="term" value="P:cell division"/>
    <property type="evidence" value="ECO:0007669"/>
    <property type="project" value="UniProtKB-KW"/>
</dbReference>
<keyword evidence="3" id="KW-1185">Reference proteome</keyword>
<evidence type="ECO:0000313" key="3">
    <source>
        <dbReference type="Proteomes" id="UP001444625"/>
    </source>
</evidence>
<name>A0ABU9XLN0_9BACI</name>
<feature type="domain" description="SHS2" evidence="1">
    <location>
        <begin position="6"/>
        <end position="204"/>
    </location>
</feature>
<dbReference type="InterPro" id="IPR043129">
    <property type="entry name" value="ATPase_NBD"/>
</dbReference>